<dbReference type="GO" id="GO:0031416">
    <property type="term" value="C:NatB complex"/>
    <property type="evidence" value="ECO:0007669"/>
    <property type="project" value="TreeGrafter"/>
</dbReference>
<name>A0A9P6BAB5_9AGAM</name>
<evidence type="ECO:0000256" key="1">
    <source>
        <dbReference type="ARBA" id="ARBA00006298"/>
    </source>
</evidence>
<dbReference type="OrthoDB" id="1874341at2759"/>
<comment type="caution">
    <text evidence="2">The sequence shown here is derived from an EMBL/GenBank/DDBJ whole genome shotgun (WGS) entry which is preliminary data.</text>
</comment>
<evidence type="ECO:0000313" key="2">
    <source>
        <dbReference type="EMBL" id="KAF9520511.1"/>
    </source>
</evidence>
<dbReference type="PANTHER" id="PTHR22767:SF3">
    <property type="entry name" value="N-ALPHA-ACETYLTRANSFERASE 25, NATB AUXILIARY SUBUNIT"/>
    <property type="match status" value="1"/>
</dbReference>
<protein>
    <submittedName>
        <fullName evidence="2">Uncharacterized protein</fullName>
    </submittedName>
</protein>
<organism evidence="2 3">
    <name type="scientific">Hydnum rufescens UP504</name>
    <dbReference type="NCBI Taxonomy" id="1448309"/>
    <lineage>
        <taxon>Eukaryota</taxon>
        <taxon>Fungi</taxon>
        <taxon>Dikarya</taxon>
        <taxon>Basidiomycota</taxon>
        <taxon>Agaricomycotina</taxon>
        <taxon>Agaricomycetes</taxon>
        <taxon>Cantharellales</taxon>
        <taxon>Hydnaceae</taxon>
        <taxon>Hydnum</taxon>
    </lineage>
</organism>
<dbReference type="PANTHER" id="PTHR22767">
    <property type="entry name" value="N-TERMINAL ACETYLTRANSFERASE-RELATED"/>
    <property type="match status" value="1"/>
</dbReference>
<proteinExistence type="inferred from homology"/>
<gene>
    <name evidence="2" type="ORF">BS47DRAFT_1287055</name>
</gene>
<dbReference type="Proteomes" id="UP000886523">
    <property type="component" value="Unassembled WGS sequence"/>
</dbReference>
<dbReference type="SUPFAM" id="SSF48452">
    <property type="entry name" value="TPR-like"/>
    <property type="match status" value="1"/>
</dbReference>
<evidence type="ECO:0000313" key="3">
    <source>
        <dbReference type="Proteomes" id="UP000886523"/>
    </source>
</evidence>
<feature type="non-terminal residue" evidence="2">
    <location>
        <position position="1"/>
    </location>
</feature>
<accession>A0A9P6BAB5</accession>
<keyword evidence="3" id="KW-1185">Reference proteome</keyword>
<dbReference type="Gene3D" id="1.25.40.1040">
    <property type="match status" value="1"/>
</dbReference>
<reference evidence="2" key="1">
    <citation type="journal article" date="2020" name="Nat. Commun.">
        <title>Large-scale genome sequencing of mycorrhizal fungi provides insights into the early evolution of symbiotic traits.</title>
        <authorList>
            <person name="Miyauchi S."/>
            <person name="Kiss E."/>
            <person name="Kuo A."/>
            <person name="Drula E."/>
            <person name="Kohler A."/>
            <person name="Sanchez-Garcia M."/>
            <person name="Morin E."/>
            <person name="Andreopoulos B."/>
            <person name="Barry K.W."/>
            <person name="Bonito G."/>
            <person name="Buee M."/>
            <person name="Carver A."/>
            <person name="Chen C."/>
            <person name="Cichocki N."/>
            <person name="Clum A."/>
            <person name="Culley D."/>
            <person name="Crous P.W."/>
            <person name="Fauchery L."/>
            <person name="Girlanda M."/>
            <person name="Hayes R.D."/>
            <person name="Keri Z."/>
            <person name="LaButti K."/>
            <person name="Lipzen A."/>
            <person name="Lombard V."/>
            <person name="Magnuson J."/>
            <person name="Maillard F."/>
            <person name="Murat C."/>
            <person name="Nolan M."/>
            <person name="Ohm R.A."/>
            <person name="Pangilinan J."/>
            <person name="Pereira M.F."/>
            <person name="Perotto S."/>
            <person name="Peter M."/>
            <person name="Pfister S."/>
            <person name="Riley R."/>
            <person name="Sitrit Y."/>
            <person name="Stielow J.B."/>
            <person name="Szollosi G."/>
            <person name="Zifcakova L."/>
            <person name="Stursova M."/>
            <person name="Spatafora J.W."/>
            <person name="Tedersoo L."/>
            <person name="Vaario L.M."/>
            <person name="Yamada A."/>
            <person name="Yan M."/>
            <person name="Wang P."/>
            <person name="Xu J."/>
            <person name="Bruns T."/>
            <person name="Baldrian P."/>
            <person name="Vilgalys R."/>
            <person name="Dunand C."/>
            <person name="Henrissat B."/>
            <person name="Grigoriev I.V."/>
            <person name="Hibbett D."/>
            <person name="Nagy L.G."/>
            <person name="Martin F.M."/>
        </authorList>
    </citation>
    <scope>NUCLEOTIDE SEQUENCE</scope>
    <source>
        <strain evidence="2">UP504</strain>
    </source>
</reference>
<dbReference type="EMBL" id="MU128911">
    <property type="protein sequence ID" value="KAF9520511.1"/>
    <property type="molecule type" value="Genomic_DNA"/>
</dbReference>
<dbReference type="Pfam" id="PF09797">
    <property type="entry name" value="NatB_MDM20"/>
    <property type="match status" value="1"/>
</dbReference>
<dbReference type="AlphaFoldDB" id="A0A9P6BAB5"/>
<comment type="similarity">
    <text evidence="1">Belongs to the MDM20/NAA25 family.</text>
</comment>
<dbReference type="InterPro" id="IPR011990">
    <property type="entry name" value="TPR-like_helical_dom_sf"/>
</dbReference>
<dbReference type="InterPro" id="IPR019183">
    <property type="entry name" value="NAA25_NatB_aux_su"/>
</dbReference>
<sequence>DAIDTGAYKLAIQTCNKLLKKNPKSDIVKTLKSLALLRSSKLEEAIQLCDEIVASRPTDEDVLSALTHVLRHLERHEDIVALYEFAFKKQPQNEDLGTQAFMAMVRIGQWKTAQQVSLKLSRTFSNDHRFLAWSVTSALLQACDPLTPENTKPILLTLALRLFQQIPAQFASFSSPDMLHLHLEILLAFPEPKLEEAYELLSTDESRKMVESSLALDEKRRTVWFDLGKYGEERNLSQRRLEEGDRNWLSFLSYLNSTIGIAASSSLGADRTIQSLLTETSTFLNGLATKDGRKDRGAHLARLELAKRMHACTLLLEQNGLLSLMKEYIVNFSDKACCFEDLRPYVDVLSSEGELKAWLQYLLVQESNVATAPALLQTLTVSKLLRYSQRSSVDSSPLSEEARGIQHFRSYLEAVGLVGLDLESTELQPADDLALLSASSFVQAWVDIIVESCTPLHQAIVVLEYASSRSVHKYQFRLLLVRIYLLLGAHSLALQHYKRLRIKSVQHETLSHFILTRGSTFSVALNGELTMIQEALDASQIYSDNIIEVGWLPSVTTISYTPDMLTKALQHEKYSQISNFIDFEDRLDRSLQRDLIKIEHIRMRLAVEPPSQDTLSIEISELDFLLFSGKVHHDNRDYSILPNYQPRGTSIEEQTSMGPRPGVIFFLWDPRRQRLI</sequence>